<feature type="domain" description="CHAD" evidence="1">
    <location>
        <begin position="15"/>
        <end position="293"/>
    </location>
</feature>
<accession>A0A2S8GIT5</accession>
<dbReference type="PANTHER" id="PTHR39339">
    <property type="entry name" value="SLR1444 PROTEIN"/>
    <property type="match status" value="1"/>
</dbReference>
<dbReference type="PROSITE" id="PS51708">
    <property type="entry name" value="CHAD"/>
    <property type="match status" value="1"/>
</dbReference>
<dbReference type="EMBL" id="PUHZ01000020">
    <property type="protein sequence ID" value="PQO44363.1"/>
    <property type="molecule type" value="Genomic_DNA"/>
</dbReference>
<dbReference type="Proteomes" id="UP000237819">
    <property type="component" value="Unassembled WGS sequence"/>
</dbReference>
<evidence type="ECO:0000313" key="3">
    <source>
        <dbReference type="Proteomes" id="UP000237819"/>
    </source>
</evidence>
<name>A0A2S8GIT5_9BACT</name>
<dbReference type="OrthoDB" id="250924at2"/>
<dbReference type="AlphaFoldDB" id="A0A2S8GIT5"/>
<dbReference type="Gene3D" id="1.40.20.10">
    <property type="entry name" value="CHAD domain"/>
    <property type="match status" value="1"/>
</dbReference>
<evidence type="ECO:0000259" key="1">
    <source>
        <dbReference type="PROSITE" id="PS51708"/>
    </source>
</evidence>
<protein>
    <recommendedName>
        <fullName evidence="1">CHAD domain-containing protein</fullName>
    </recommendedName>
</protein>
<dbReference type="SMART" id="SM00880">
    <property type="entry name" value="CHAD"/>
    <property type="match status" value="1"/>
</dbReference>
<gene>
    <name evidence="2" type="ORF">C5Y93_20610</name>
</gene>
<evidence type="ECO:0000313" key="2">
    <source>
        <dbReference type="EMBL" id="PQO44363.1"/>
    </source>
</evidence>
<dbReference type="Pfam" id="PF05235">
    <property type="entry name" value="CHAD"/>
    <property type="match status" value="1"/>
</dbReference>
<dbReference type="RefSeq" id="WP_105337332.1">
    <property type="nucleotide sequence ID" value="NZ_PUHZ01000020.1"/>
</dbReference>
<dbReference type="InterPro" id="IPR007899">
    <property type="entry name" value="CHAD_dom"/>
</dbReference>
<proteinExistence type="predicted"/>
<organism evidence="2 3">
    <name type="scientific">Blastopirellula marina</name>
    <dbReference type="NCBI Taxonomy" id="124"/>
    <lineage>
        <taxon>Bacteria</taxon>
        <taxon>Pseudomonadati</taxon>
        <taxon>Planctomycetota</taxon>
        <taxon>Planctomycetia</taxon>
        <taxon>Pirellulales</taxon>
        <taxon>Pirellulaceae</taxon>
        <taxon>Blastopirellula</taxon>
    </lineage>
</organism>
<sequence>MTIKKAKWLEGITQDTLISDVGRAALSERLELVGYYLPLAAFKADENVEYVHQLRVSVRRSQAALELFQPLAPMRRSEKLRKRLKKIRKAAGEPRDLDVFIARFKKQKGKEEKAAAQRTLKFLQSLRKEAQGPLVEVAEWAKAKSLPQKFARFVPRIRWRDSGSEETLQAIAPLYLDSIVLQFFYQAEQTLAASDTLHQLRIEAKRLRYAMELMSSAFDKAFREELYPYFEKVQDRLGEINDHATAVSKIGAWAKKTDDPEVAQYLQNVIAQADASYRTEVEAFREWWTTDLITDLKLRFDRFLRVSND</sequence>
<dbReference type="InterPro" id="IPR038186">
    <property type="entry name" value="CHAD_dom_sf"/>
</dbReference>
<reference evidence="2 3" key="1">
    <citation type="submission" date="2018-02" db="EMBL/GenBank/DDBJ databases">
        <title>Comparative genomes isolates from brazilian mangrove.</title>
        <authorList>
            <person name="Araujo J.E."/>
            <person name="Taketani R.G."/>
            <person name="Silva M.C.P."/>
            <person name="Loureco M.V."/>
            <person name="Andreote F.D."/>
        </authorList>
    </citation>
    <scope>NUCLEOTIDE SEQUENCE [LARGE SCALE GENOMIC DNA]</scope>
    <source>
        <strain evidence="2 3">Nap-Phe MGV</strain>
    </source>
</reference>
<comment type="caution">
    <text evidence="2">The sequence shown here is derived from an EMBL/GenBank/DDBJ whole genome shotgun (WGS) entry which is preliminary data.</text>
</comment>
<dbReference type="PANTHER" id="PTHR39339:SF1">
    <property type="entry name" value="CHAD DOMAIN-CONTAINING PROTEIN"/>
    <property type="match status" value="1"/>
</dbReference>